<feature type="compositionally biased region" description="Gly residues" evidence="6">
    <location>
        <begin position="934"/>
        <end position="952"/>
    </location>
</feature>
<evidence type="ECO:0000256" key="8">
    <source>
        <dbReference type="SAM" id="SignalP"/>
    </source>
</evidence>
<dbReference type="AlphaFoldDB" id="A0A4X2JXH7"/>
<dbReference type="GO" id="GO:0030177">
    <property type="term" value="P:positive regulation of Wnt signaling pathway"/>
    <property type="evidence" value="ECO:0007669"/>
    <property type="project" value="Ensembl"/>
</dbReference>
<protein>
    <submittedName>
        <fullName evidence="16">Transmembrane protein 132A</fullName>
    </submittedName>
</protein>
<reference evidence="16" key="2">
    <citation type="submission" date="2025-08" db="UniProtKB">
        <authorList>
            <consortium name="Ensembl"/>
        </authorList>
    </citation>
    <scope>IDENTIFICATION</scope>
</reference>
<dbReference type="InterPro" id="IPR055423">
    <property type="entry name" value="Ig_TMEM132_5th"/>
</dbReference>
<evidence type="ECO:0000259" key="14">
    <source>
        <dbReference type="Pfam" id="PF23486"/>
    </source>
</evidence>
<dbReference type="Pfam" id="PF23487">
    <property type="entry name" value="Ig_TMEM132_6th"/>
    <property type="match status" value="1"/>
</dbReference>
<evidence type="ECO:0000259" key="15">
    <source>
        <dbReference type="Pfam" id="PF23487"/>
    </source>
</evidence>
<dbReference type="GO" id="GO:0042177">
    <property type="term" value="P:negative regulation of protein catabolic process"/>
    <property type="evidence" value="ECO:0007669"/>
    <property type="project" value="Ensembl"/>
</dbReference>
<evidence type="ECO:0000256" key="6">
    <source>
        <dbReference type="SAM" id="MobiDB-lite"/>
    </source>
</evidence>
<feature type="region of interest" description="Disordered" evidence="6">
    <location>
        <begin position="517"/>
        <end position="541"/>
    </location>
</feature>
<evidence type="ECO:0000259" key="12">
    <source>
        <dbReference type="Pfam" id="PF23039"/>
    </source>
</evidence>
<feature type="domain" description="Transmembrane protein TMEM132 second Ig-like" evidence="13">
    <location>
        <begin position="135"/>
        <end position="209"/>
    </location>
</feature>
<feature type="domain" description="Transmembrane protein family 132 fourth" evidence="11">
    <location>
        <begin position="403"/>
        <end position="500"/>
    </location>
</feature>
<dbReference type="Proteomes" id="UP000314987">
    <property type="component" value="Unassembled WGS sequence"/>
</dbReference>
<dbReference type="CTD" id="54972"/>
<evidence type="ECO:0000313" key="17">
    <source>
        <dbReference type="Proteomes" id="UP000314987"/>
    </source>
</evidence>
<reference evidence="17" key="1">
    <citation type="submission" date="2018-12" db="EMBL/GenBank/DDBJ databases">
        <authorList>
            <person name="Yazar S."/>
        </authorList>
    </citation>
    <scope>NUCLEOTIDE SEQUENCE [LARGE SCALE GENOMIC DNA]</scope>
</reference>
<dbReference type="RefSeq" id="XP_027714649.1">
    <property type="nucleotide sequence ID" value="XM_027858848.1"/>
</dbReference>
<dbReference type="InterPro" id="IPR026307">
    <property type="entry name" value="TMEM132"/>
</dbReference>
<keyword evidence="4 7" id="KW-1133">Transmembrane helix</keyword>
<keyword evidence="3 7" id="KW-0812">Transmembrane</keyword>
<feature type="region of interest" description="Disordered" evidence="6">
    <location>
        <begin position="1"/>
        <end position="20"/>
    </location>
</feature>
<feature type="compositionally biased region" description="Gly residues" evidence="6">
    <location>
        <begin position="798"/>
        <end position="812"/>
    </location>
</feature>
<evidence type="ECO:0000256" key="2">
    <source>
        <dbReference type="ARBA" id="ARBA00006166"/>
    </source>
</evidence>
<feature type="region of interest" description="Disordered" evidence="6">
    <location>
        <begin position="911"/>
        <end position="972"/>
    </location>
</feature>
<evidence type="ECO:0000256" key="1">
    <source>
        <dbReference type="ARBA" id="ARBA00004479"/>
    </source>
</evidence>
<name>A0A4X2JXH7_VOMUR</name>
<feature type="compositionally biased region" description="Acidic residues" evidence="6">
    <location>
        <begin position="823"/>
        <end position="839"/>
    </location>
</feature>
<evidence type="ECO:0000259" key="9">
    <source>
        <dbReference type="Pfam" id="PF15705"/>
    </source>
</evidence>
<dbReference type="InterPro" id="IPR031436">
    <property type="entry name" value="TMEM132_C"/>
</dbReference>
<dbReference type="GeneID" id="114040700"/>
<dbReference type="Pfam" id="PF16070">
    <property type="entry name" value="Ig_TMEM132_4th"/>
    <property type="match status" value="1"/>
</dbReference>
<dbReference type="Pfam" id="PF23481">
    <property type="entry name" value="Ig_TMEM132_2nd"/>
    <property type="match status" value="1"/>
</dbReference>
<evidence type="ECO:0000259" key="10">
    <source>
        <dbReference type="Pfam" id="PF15706"/>
    </source>
</evidence>
<feature type="chain" id="PRO_5021240117" evidence="8">
    <location>
        <begin position="41"/>
        <end position="1034"/>
    </location>
</feature>
<feature type="region of interest" description="Disordered" evidence="6">
    <location>
        <begin position="745"/>
        <end position="842"/>
    </location>
</feature>
<evidence type="ECO:0000256" key="5">
    <source>
        <dbReference type="ARBA" id="ARBA00023136"/>
    </source>
</evidence>
<dbReference type="GeneTree" id="ENSGT00940000161414"/>
<feature type="signal peptide" evidence="8">
    <location>
        <begin position="1"/>
        <end position="40"/>
    </location>
</feature>
<dbReference type="InterPro" id="IPR031435">
    <property type="entry name" value="TMEM132_N"/>
</dbReference>
<feature type="domain" description="Transmembrane protein TMEM132 sixth" evidence="15">
    <location>
        <begin position="640"/>
        <end position="758"/>
    </location>
</feature>
<dbReference type="PANTHER" id="PTHR13388">
    <property type="entry name" value="DETONATOR, ISOFORM E"/>
    <property type="match status" value="1"/>
</dbReference>
<dbReference type="Ensembl" id="ENSVURT00010004945.1">
    <property type="protein sequence ID" value="ENSVURP00010004349.1"/>
    <property type="gene ID" value="ENSVURG00010003472.1"/>
</dbReference>
<dbReference type="STRING" id="29139.ENSVURP00010004349"/>
<feature type="domain" description="Transmembrane protein TMEM132 fifth" evidence="14">
    <location>
        <begin position="503"/>
        <end position="639"/>
    </location>
</feature>
<evidence type="ECO:0000313" key="16">
    <source>
        <dbReference type="Ensembl" id="ENSVURP00010004349.1"/>
    </source>
</evidence>
<proteinExistence type="inferred from homology"/>
<feature type="compositionally biased region" description="Polar residues" evidence="6">
    <location>
        <begin position="786"/>
        <end position="797"/>
    </location>
</feature>
<dbReference type="PANTHER" id="PTHR13388:SF9">
    <property type="entry name" value="TRANSMEMBRANE PROTEIN 132A"/>
    <property type="match status" value="1"/>
</dbReference>
<dbReference type="Pfam" id="PF23486">
    <property type="entry name" value="Ig_TMEM132_5th"/>
    <property type="match status" value="1"/>
</dbReference>
<gene>
    <name evidence="16" type="primary">TMEM132A</name>
</gene>
<dbReference type="GO" id="GO:0061357">
    <property type="term" value="P:positive regulation of Wnt protein secretion"/>
    <property type="evidence" value="ECO:0007669"/>
    <property type="project" value="Ensembl"/>
</dbReference>
<dbReference type="InterPro" id="IPR055421">
    <property type="entry name" value="TMEM132_3rd"/>
</dbReference>
<evidence type="ECO:0000259" key="11">
    <source>
        <dbReference type="Pfam" id="PF16070"/>
    </source>
</evidence>
<dbReference type="OMA" id="GPCGPWL"/>
<feature type="domain" description="Transmembrane protein TMEM132 N-terminal" evidence="9">
    <location>
        <begin position="55"/>
        <end position="115"/>
    </location>
</feature>
<dbReference type="GO" id="GO:0042803">
    <property type="term" value="F:protein homodimerization activity"/>
    <property type="evidence" value="ECO:0007669"/>
    <property type="project" value="Ensembl"/>
</dbReference>
<accession>A0A4X2JXH7</accession>
<sequence length="1034" mass="111987">MGAGSPRSAPPRGAGRPGRPARPGLGCLWVALLALKTVRGSGDTELPDPIYLPATLELLDAPEYFRLQQIGHYPPANSSLGSRSETFLLLQPRPTAQPLLRASYPPFTTQQAVPAWTTDPGGLLADWDVRAVSVETILTPLDPHVRVLFYLKGQDWQPGPRNLPCARLHAIHSLGTIHQACRFQPSLGACMVEMKFPRHWFSNIATTKAELAYTLEPAAGDPGQCAPAGEGVPPDRSLPVGWVEIQQADPPRQQEVPLDDAVRLRVSDAAVRPGQSFSATILLRHNFTDNSLMLWIKVKKGLQVTAARPAHPSLWTAKLEKLKGSKHHTVLISCQATGPKWSDTSLPGFTEFLWVDFAVENSTGASLSTRPVTWQLEYPSQVPEAKKDKMVWEILVSERGIRALVPMAKTEELVNTAPLTGIPQRVPIRLVTVELGGAVVEVTEQVGCESANTQVLQVSEACDEVFVEGKESQGARGVQVDFWWRRLRASLRVTVWTPLLPLRIEMTDTTLEQVRGWRVPGPASGAPAEPEEGGEEADRRARSCRLQYQRAGVRFLVPFVAHPQDGGRHLTYLLGPDWLLDVSHLVGPHARVQDPRVATLEGGSVLVGREPGVTSLEVRSPLSDSILGEQALSVTDEKVSVLELRAQPVMSISLALSRGTAHPGEITATCWAHTAPPGLKQEVAFSLWLAFSDRTLAPAELFGHRNLALAVSTEEPGAFSSAVPGRERGAFFGGLVSGGANEGMPLQVGLHSPESCRRGKHRPPLASTTAWLGAPPVPPRQHEQVPLTTSAPPVTESNGGGGRRQGPGGEGGLRSKFERPEDLGEEQEEEEEEQDEEEEMVRAPQRVTDLELGLYALLSIFCLAIFIFLVNGVVFVLRYQRKEPPDAPASGGPASPQPHNWVWLGTDQEELSRQLDRRPPREERPPSPAPPAPGEGGCHCEGGGGGGGGGGSPDPTPPLGATLPRKEPGGRRKRVEFVTFAAAPPARPPEEPPAPAVQSILVAGEDDIRWVCEDMGLRDPDELRSYMERIRGSS</sequence>
<comment type="similarity">
    <text evidence="2">Belongs to the TMEM132 family.</text>
</comment>
<dbReference type="InterPro" id="IPR031437">
    <property type="entry name" value="Ig_TMEM132_4th"/>
</dbReference>
<feature type="domain" description="Transmembrane protein TMEM132 C-terminal" evidence="10">
    <location>
        <begin position="827"/>
        <end position="909"/>
    </location>
</feature>
<dbReference type="InterPro" id="IPR055422">
    <property type="entry name" value="Ig_TMEM132_2nd"/>
</dbReference>
<evidence type="ECO:0000256" key="3">
    <source>
        <dbReference type="ARBA" id="ARBA00022692"/>
    </source>
</evidence>
<evidence type="ECO:0000259" key="13">
    <source>
        <dbReference type="Pfam" id="PF23481"/>
    </source>
</evidence>
<dbReference type="InterPro" id="IPR055424">
    <property type="entry name" value="Ig_TMEM132_6th"/>
</dbReference>
<dbReference type="Pfam" id="PF15706">
    <property type="entry name" value="TMEM132_C"/>
    <property type="match status" value="1"/>
</dbReference>
<dbReference type="Pfam" id="PF15705">
    <property type="entry name" value="TMEM132_N"/>
    <property type="match status" value="1"/>
</dbReference>
<reference evidence="16" key="3">
    <citation type="submission" date="2025-09" db="UniProtKB">
        <authorList>
            <consortium name="Ensembl"/>
        </authorList>
    </citation>
    <scope>IDENTIFICATION</scope>
</reference>
<feature type="compositionally biased region" description="Basic and acidic residues" evidence="6">
    <location>
        <begin position="911"/>
        <end position="925"/>
    </location>
</feature>
<organism evidence="16 17">
    <name type="scientific">Vombatus ursinus</name>
    <name type="common">Common wombat</name>
    <dbReference type="NCBI Taxonomy" id="29139"/>
    <lineage>
        <taxon>Eukaryota</taxon>
        <taxon>Metazoa</taxon>
        <taxon>Chordata</taxon>
        <taxon>Craniata</taxon>
        <taxon>Vertebrata</taxon>
        <taxon>Euteleostomi</taxon>
        <taxon>Mammalia</taxon>
        <taxon>Metatheria</taxon>
        <taxon>Diprotodontia</taxon>
        <taxon>Vombatidae</taxon>
        <taxon>Vombatus</taxon>
    </lineage>
</organism>
<feature type="compositionally biased region" description="Basic and acidic residues" evidence="6">
    <location>
        <begin position="813"/>
        <end position="822"/>
    </location>
</feature>
<feature type="transmembrane region" description="Helical" evidence="7">
    <location>
        <begin position="852"/>
        <end position="877"/>
    </location>
</feature>
<keyword evidence="5 7" id="KW-0472">Membrane</keyword>
<feature type="domain" description="Transmembrane protein TMEM132 cohesin-like" evidence="12">
    <location>
        <begin position="253"/>
        <end position="400"/>
    </location>
</feature>
<dbReference type="GO" id="GO:0005886">
    <property type="term" value="C:plasma membrane"/>
    <property type="evidence" value="ECO:0007669"/>
    <property type="project" value="Ensembl"/>
</dbReference>
<dbReference type="OrthoDB" id="10026202at2759"/>
<evidence type="ECO:0000256" key="7">
    <source>
        <dbReference type="SAM" id="Phobius"/>
    </source>
</evidence>
<dbReference type="GO" id="GO:0005783">
    <property type="term" value="C:endoplasmic reticulum"/>
    <property type="evidence" value="ECO:0007669"/>
    <property type="project" value="Ensembl"/>
</dbReference>
<keyword evidence="17" id="KW-1185">Reference proteome</keyword>
<keyword evidence="8" id="KW-0732">Signal</keyword>
<dbReference type="Pfam" id="PF23039">
    <property type="entry name" value="TMEM132_3rd"/>
    <property type="match status" value="1"/>
</dbReference>
<comment type="subcellular location">
    <subcellularLocation>
        <location evidence="1">Membrane</location>
        <topology evidence="1">Single-pass type I membrane protein</topology>
    </subcellularLocation>
</comment>
<evidence type="ECO:0000256" key="4">
    <source>
        <dbReference type="ARBA" id="ARBA00022989"/>
    </source>
</evidence>